<keyword evidence="2" id="KW-1185">Reference proteome</keyword>
<dbReference type="AlphaFoldDB" id="A0A8J4SIL9"/>
<gene>
    <name evidence="1" type="ORF">PHET_11734</name>
</gene>
<comment type="caution">
    <text evidence="1">The sequence shown here is derived from an EMBL/GenBank/DDBJ whole genome shotgun (WGS) entry which is preliminary data.</text>
</comment>
<evidence type="ECO:0000313" key="1">
    <source>
        <dbReference type="EMBL" id="KAF5394350.1"/>
    </source>
</evidence>
<accession>A0A8J4SIL9</accession>
<dbReference type="EMBL" id="LUCH01018886">
    <property type="protein sequence ID" value="KAF5394350.1"/>
    <property type="molecule type" value="Genomic_DNA"/>
</dbReference>
<sequence>MGKLYCRRYVKILGWDEPLSVRNHRDWEGWYSDLRSLGDLQALCSVRPGNTTGLLGFCDAPEVCHSVVVRAYFCTASVSKSFSKFVENGITTIHNSTPPDNWRPVKSEAKPARSVSRGTCNQGDMEGWFLVLPL</sequence>
<proteinExistence type="predicted"/>
<evidence type="ECO:0000313" key="2">
    <source>
        <dbReference type="Proteomes" id="UP000748531"/>
    </source>
</evidence>
<name>A0A8J4SIL9_9TREM</name>
<organism evidence="1 2">
    <name type="scientific">Paragonimus heterotremus</name>
    <dbReference type="NCBI Taxonomy" id="100268"/>
    <lineage>
        <taxon>Eukaryota</taxon>
        <taxon>Metazoa</taxon>
        <taxon>Spiralia</taxon>
        <taxon>Lophotrochozoa</taxon>
        <taxon>Platyhelminthes</taxon>
        <taxon>Trematoda</taxon>
        <taxon>Digenea</taxon>
        <taxon>Plagiorchiida</taxon>
        <taxon>Troglotremata</taxon>
        <taxon>Troglotrematidae</taxon>
        <taxon>Paragonimus</taxon>
    </lineage>
</organism>
<dbReference type="Proteomes" id="UP000748531">
    <property type="component" value="Unassembled WGS sequence"/>
</dbReference>
<protein>
    <submittedName>
        <fullName evidence="1">Uncharacterized protein</fullName>
    </submittedName>
</protein>
<reference evidence="1" key="1">
    <citation type="submission" date="2019-05" db="EMBL/GenBank/DDBJ databases">
        <title>Annotation for the trematode Paragonimus heterotremus.</title>
        <authorList>
            <person name="Choi Y.-J."/>
        </authorList>
    </citation>
    <scope>NUCLEOTIDE SEQUENCE</scope>
    <source>
        <strain evidence="1">LC</strain>
    </source>
</reference>